<evidence type="ECO:0000313" key="3">
    <source>
        <dbReference type="EMBL" id="GFS68802.1"/>
    </source>
</evidence>
<evidence type="ECO:0000256" key="1">
    <source>
        <dbReference type="SAM" id="MobiDB-lite"/>
    </source>
</evidence>
<keyword evidence="2" id="KW-0812">Transmembrane</keyword>
<reference evidence="3" key="1">
    <citation type="submission" date="2020-08" db="EMBL/GenBank/DDBJ databases">
        <title>Multicomponent nature underlies the extraordinary mechanical properties of spider dragline silk.</title>
        <authorList>
            <person name="Kono N."/>
            <person name="Nakamura H."/>
            <person name="Mori M."/>
            <person name="Yoshida Y."/>
            <person name="Ohtoshi R."/>
            <person name="Malay A.D."/>
            <person name="Moran D.A.P."/>
            <person name="Tomita M."/>
            <person name="Numata K."/>
            <person name="Arakawa K."/>
        </authorList>
    </citation>
    <scope>NUCLEOTIDE SEQUENCE</scope>
</reference>
<dbReference type="Proteomes" id="UP000887013">
    <property type="component" value="Unassembled WGS sequence"/>
</dbReference>
<keyword evidence="2" id="KW-0472">Membrane</keyword>
<keyword evidence="2" id="KW-1133">Transmembrane helix</keyword>
<comment type="caution">
    <text evidence="3">The sequence shown here is derived from an EMBL/GenBank/DDBJ whole genome shotgun (WGS) entry which is preliminary data.</text>
</comment>
<feature type="region of interest" description="Disordered" evidence="1">
    <location>
        <begin position="1"/>
        <end position="21"/>
    </location>
</feature>
<feature type="transmembrane region" description="Helical" evidence="2">
    <location>
        <begin position="97"/>
        <end position="117"/>
    </location>
</feature>
<evidence type="ECO:0000256" key="2">
    <source>
        <dbReference type="SAM" id="Phobius"/>
    </source>
</evidence>
<organism evidence="3 4">
    <name type="scientific">Nephila pilipes</name>
    <name type="common">Giant wood spider</name>
    <name type="synonym">Nephila maculata</name>
    <dbReference type="NCBI Taxonomy" id="299642"/>
    <lineage>
        <taxon>Eukaryota</taxon>
        <taxon>Metazoa</taxon>
        <taxon>Ecdysozoa</taxon>
        <taxon>Arthropoda</taxon>
        <taxon>Chelicerata</taxon>
        <taxon>Arachnida</taxon>
        <taxon>Araneae</taxon>
        <taxon>Araneomorphae</taxon>
        <taxon>Entelegynae</taxon>
        <taxon>Araneoidea</taxon>
        <taxon>Nephilidae</taxon>
        <taxon>Nephila</taxon>
    </lineage>
</organism>
<keyword evidence="4" id="KW-1185">Reference proteome</keyword>
<dbReference type="EMBL" id="BMAW01049018">
    <property type="protein sequence ID" value="GFS68802.1"/>
    <property type="molecule type" value="Genomic_DNA"/>
</dbReference>
<accession>A0A8X6MMZ7</accession>
<evidence type="ECO:0000313" key="4">
    <source>
        <dbReference type="Proteomes" id="UP000887013"/>
    </source>
</evidence>
<gene>
    <name evidence="3" type="ORF">NPIL_484021</name>
</gene>
<name>A0A8X6MMZ7_NEPPI</name>
<proteinExistence type="predicted"/>
<protein>
    <submittedName>
        <fullName evidence="3">Uncharacterized protein</fullName>
    </submittedName>
</protein>
<dbReference type="AlphaFoldDB" id="A0A8X6MMZ7"/>
<sequence length="126" mass="13522">LASSTILSQYSSPSKGNSSNLCREARTEGYVNTCSGESSSSGQFLVSSGAICVHFHANEVTSSKSSNSFVISLLADIKDRNTNTTGYGFLSKYTKGIIIYLQCIFAFSLSPLVPFTISRPLDEAML</sequence>
<feature type="non-terminal residue" evidence="3">
    <location>
        <position position="1"/>
    </location>
</feature>